<dbReference type="Proteomes" id="UP001148125">
    <property type="component" value="Unassembled WGS sequence"/>
</dbReference>
<keyword evidence="2 3" id="KW-0802">TPR repeat</keyword>
<evidence type="ECO:0000313" key="5">
    <source>
        <dbReference type="Proteomes" id="UP001148125"/>
    </source>
</evidence>
<dbReference type="Gene3D" id="1.25.40.10">
    <property type="entry name" value="Tetratricopeptide repeat domain"/>
    <property type="match status" value="2"/>
</dbReference>
<comment type="caution">
    <text evidence="4">The sequence shown here is derived from an EMBL/GenBank/DDBJ whole genome shotgun (WGS) entry which is preliminary data.</text>
</comment>
<keyword evidence="1" id="KW-0677">Repeat</keyword>
<sequence>MQKIVDAVHKIENGEVDQGLAQLEELENTTNHETKFELAETYYSLGHIDKAKKLVDDLLMLYPDEGELYTFSAELLIDQDQEDEAIEMLLEIKEDDPAYLRSLLLLADLYQMQGLDEVAEQKLLKAIEKAPDEPIVSFGLGDFYLARGDFQKSLPHLKKAYYANVEMEGLNIALRLAEAYSGTGEYEEALKLYQEGLDQQLDIHALFNYGYTAYQIEQYELAIDQFNTLKELDPEFSSVYPYLAKCYEALHRLEEAIKIINEGLSVDQYNEELYVHGGKLSFKMKNREKGEEYLREVIAINPSHFEAVRTLAAFLKHENRFDDLIDLIEYLKDIGEGDPVLTWYEAVARYENDDIDKAKECFEAVKADFADDVDFLEEYGKFLMENGERIESLRLFKQVIALDETRLNVKELIIYLEEDMQ</sequence>
<dbReference type="Pfam" id="PF13181">
    <property type="entry name" value="TPR_8"/>
    <property type="match status" value="1"/>
</dbReference>
<feature type="repeat" description="TPR" evidence="3">
    <location>
        <begin position="271"/>
        <end position="304"/>
    </location>
</feature>
<keyword evidence="5" id="KW-1185">Reference proteome</keyword>
<dbReference type="EMBL" id="JAOTPO010000001">
    <property type="protein sequence ID" value="MDE5411911.1"/>
    <property type="molecule type" value="Genomic_DNA"/>
</dbReference>
<proteinExistence type="predicted"/>
<dbReference type="InterPro" id="IPR011990">
    <property type="entry name" value="TPR-like_helical_dom_sf"/>
</dbReference>
<protein>
    <submittedName>
        <fullName evidence="4">Tetratricopeptide repeat protein</fullName>
    </submittedName>
</protein>
<dbReference type="SUPFAM" id="SSF48452">
    <property type="entry name" value="TPR-like"/>
    <property type="match status" value="2"/>
</dbReference>
<accession>A0ABT5V8Z7</accession>
<dbReference type="InterPro" id="IPR051012">
    <property type="entry name" value="CellSynth/LPSAsmb/PSIAsmb"/>
</dbReference>
<name>A0ABT5V8Z7_9BACI</name>
<feature type="repeat" description="TPR" evidence="3">
    <location>
        <begin position="32"/>
        <end position="65"/>
    </location>
</feature>
<evidence type="ECO:0000256" key="3">
    <source>
        <dbReference type="PROSITE-ProRule" id="PRU00339"/>
    </source>
</evidence>
<reference evidence="4" key="1">
    <citation type="submission" date="2024-05" db="EMBL/GenBank/DDBJ databases">
        <title>Alkalihalobacillus sp. strain MEB203 novel alkaliphilic bacterium from Lonar Lake, India.</title>
        <authorList>
            <person name="Joshi A."/>
            <person name="Thite S."/>
            <person name="Mengade P."/>
        </authorList>
    </citation>
    <scope>NUCLEOTIDE SEQUENCE</scope>
    <source>
        <strain evidence="4">MEB 203</strain>
    </source>
</reference>
<dbReference type="SMART" id="SM00028">
    <property type="entry name" value="TPR"/>
    <property type="match status" value="8"/>
</dbReference>
<feature type="repeat" description="TPR" evidence="3">
    <location>
        <begin position="203"/>
        <end position="236"/>
    </location>
</feature>
<dbReference type="PANTHER" id="PTHR45586">
    <property type="entry name" value="TPR REPEAT-CONTAINING PROTEIN PA4667"/>
    <property type="match status" value="1"/>
</dbReference>
<dbReference type="Pfam" id="PF13432">
    <property type="entry name" value="TPR_16"/>
    <property type="match status" value="1"/>
</dbReference>
<evidence type="ECO:0000256" key="1">
    <source>
        <dbReference type="ARBA" id="ARBA00022737"/>
    </source>
</evidence>
<organism evidence="4 5">
    <name type="scientific">Alkalihalobacterium chitinilyticum</name>
    <dbReference type="NCBI Taxonomy" id="2980103"/>
    <lineage>
        <taxon>Bacteria</taxon>
        <taxon>Bacillati</taxon>
        <taxon>Bacillota</taxon>
        <taxon>Bacilli</taxon>
        <taxon>Bacillales</taxon>
        <taxon>Bacillaceae</taxon>
        <taxon>Alkalihalobacterium</taxon>
    </lineage>
</organism>
<dbReference type="PANTHER" id="PTHR45586:SF15">
    <property type="entry name" value="TPR REPEAT-CONTAINING PROTEIN YPIA"/>
    <property type="match status" value="1"/>
</dbReference>
<evidence type="ECO:0000256" key="2">
    <source>
        <dbReference type="ARBA" id="ARBA00022803"/>
    </source>
</evidence>
<evidence type="ECO:0000313" key="4">
    <source>
        <dbReference type="EMBL" id="MDE5411911.1"/>
    </source>
</evidence>
<dbReference type="PROSITE" id="PS50005">
    <property type="entry name" value="TPR"/>
    <property type="match status" value="3"/>
</dbReference>
<dbReference type="InterPro" id="IPR019734">
    <property type="entry name" value="TPR_rpt"/>
</dbReference>
<dbReference type="Pfam" id="PF25058">
    <property type="entry name" value="ARM_TT21"/>
    <property type="match status" value="1"/>
</dbReference>
<gene>
    <name evidence="4" type="ORF">N7Z68_00760</name>
</gene>
<dbReference type="RefSeq" id="WP_275116542.1">
    <property type="nucleotide sequence ID" value="NZ_JAOTPO010000001.1"/>
</dbReference>